<dbReference type="EMBL" id="CP002026">
    <property type="protein sequence ID" value="ADH89372.1"/>
    <property type="molecule type" value="Genomic_DNA"/>
</dbReference>
<dbReference type="HOGENOM" id="CLU_2636312_0_0_5"/>
<reference evidence="1 2" key="1">
    <citation type="journal article" date="2012" name="Stand. Genomic Sci.">
        <title>Complete genome sequence of the facultatively chemolithoautotrophic and methylotrophic alpha Proteobacterium Starkeya novella type strain (ATCC 8093(T)).</title>
        <authorList>
            <person name="Kappler U."/>
            <person name="Davenport K."/>
            <person name="Beatson S."/>
            <person name="Lucas S."/>
            <person name="Lapidus A."/>
            <person name="Copeland A."/>
            <person name="Berry K.W."/>
            <person name="Glavina Del Rio T."/>
            <person name="Hammon N."/>
            <person name="Dalin E."/>
            <person name="Tice H."/>
            <person name="Pitluck S."/>
            <person name="Richardson P."/>
            <person name="Bruce D."/>
            <person name="Goodwin L.A."/>
            <person name="Han C."/>
            <person name="Tapia R."/>
            <person name="Detter J.C."/>
            <person name="Chang Y.J."/>
            <person name="Jeffries C.D."/>
            <person name="Land M."/>
            <person name="Hauser L."/>
            <person name="Kyrpides N.C."/>
            <person name="Goker M."/>
            <person name="Ivanova N."/>
            <person name="Klenk H.P."/>
            <person name="Woyke T."/>
        </authorList>
    </citation>
    <scope>NUCLEOTIDE SEQUENCE [LARGE SCALE GENOMIC DNA]</scope>
    <source>
        <strain evidence="2">ATCC 8093 / DSM 506 / JCM 20403 / CCM 1077 / IAM 12100 / NBRC 12443 / NCIMB 10456</strain>
    </source>
</reference>
<evidence type="ECO:0000313" key="1">
    <source>
        <dbReference type="EMBL" id="ADH89372.1"/>
    </source>
</evidence>
<protein>
    <submittedName>
        <fullName evidence="1">Uncharacterized protein</fullName>
    </submittedName>
</protein>
<dbReference type="KEGG" id="sno:Snov_2074"/>
<dbReference type="Proteomes" id="UP000006633">
    <property type="component" value="Chromosome"/>
</dbReference>
<proteinExistence type="predicted"/>
<sequence>MKSSVLKAAGGTAPAYDELCASLAAELLATVESFAARHGLGPLHSDGLRQMSVKLPDAAAELMMFGFNVWPDDLPAQ</sequence>
<dbReference type="STRING" id="639283.Snov_2074"/>
<dbReference type="RefSeq" id="WP_013166876.1">
    <property type="nucleotide sequence ID" value="NC_014217.1"/>
</dbReference>
<gene>
    <name evidence="1" type="ordered locus">Snov_2074</name>
</gene>
<dbReference type="AlphaFoldDB" id="D7A0B1"/>
<organism evidence="1 2">
    <name type="scientific">Ancylobacter novellus (strain ATCC 8093 / DSM 506 / JCM 20403 / CCM 1077 / IAM 12100 / NBRC 12443 / NCIMB 10456)</name>
    <name type="common">Starkeya novella</name>
    <dbReference type="NCBI Taxonomy" id="639283"/>
    <lineage>
        <taxon>Bacteria</taxon>
        <taxon>Pseudomonadati</taxon>
        <taxon>Pseudomonadota</taxon>
        <taxon>Alphaproteobacteria</taxon>
        <taxon>Hyphomicrobiales</taxon>
        <taxon>Xanthobacteraceae</taxon>
        <taxon>Ancylobacter</taxon>
    </lineage>
</organism>
<dbReference type="OrthoDB" id="9987317at2"/>
<accession>D7A0B1</accession>
<keyword evidence="2" id="KW-1185">Reference proteome</keyword>
<evidence type="ECO:0000313" key="2">
    <source>
        <dbReference type="Proteomes" id="UP000006633"/>
    </source>
</evidence>
<name>D7A0B1_ANCN5</name>